<dbReference type="EMBL" id="JADDUC020000008">
    <property type="protein sequence ID" value="KAI1237259.1"/>
    <property type="molecule type" value="Genomic_DNA"/>
</dbReference>
<evidence type="ECO:0000256" key="8">
    <source>
        <dbReference type="ARBA" id="ARBA00023157"/>
    </source>
</evidence>
<dbReference type="PRINTS" id="PR01349">
    <property type="entry name" value="WNTPROTEIN"/>
</dbReference>
<comment type="caution">
    <text evidence="12">The sequence shown here is derived from an EMBL/GenBank/DDBJ whole genome shotgun (WGS) entry which is preliminary data.</text>
</comment>
<evidence type="ECO:0000256" key="7">
    <source>
        <dbReference type="ARBA" id="ARBA00022729"/>
    </source>
</evidence>
<keyword evidence="14" id="KW-1185">Reference proteome</keyword>
<keyword evidence="3 11" id="KW-0217">Developmental protein</keyword>
<dbReference type="InterPro" id="IPR005817">
    <property type="entry name" value="Wnt"/>
</dbReference>
<feature type="non-terminal residue" evidence="12">
    <location>
        <position position="1"/>
    </location>
</feature>
<evidence type="ECO:0000256" key="5">
    <source>
        <dbReference type="ARBA" id="ARBA00022530"/>
    </source>
</evidence>
<dbReference type="AlphaFoldDB" id="A0A835P0D7"/>
<dbReference type="GO" id="GO:0048513">
    <property type="term" value="P:animal organ development"/>
    <property type="evidence" value="ECO:0007669"/>
    <property type="project" value="UniProtKB-ARBA"/>
</dbReference>
<gene>
    <name evidence="13" type="ORF">IHE44_0014518</name>
    <name evidence="12" type="ORF">IHE44_001591</name>
</gene>
<dbReference type="GO" id="GO:0005109">
    <property type="term" value="F:frizzled binding"/>
    <property type="evidence" value="ECO:0007669"/>
    <property type="project" value="TreeGrafter"/>
</dbReference>
<dbReference type="GO" id="GO:0060070">
    <property type="term" value="P:canonical Wnt signaling pathway"/>
    <property type="evidence" value="ECO:0007669"/>
    <property type="project" value="TreeGrafter"/>
</dbReference>
<evidence type="ECO:0000256" key="3">
    <source>
        <dbReference type="ARBA" id="ARBA00022473"/>
    </source>
</evidence>
<dbReference type="PANTHER" id="PTHR12027">
    <property type="entry name" value="WNT RELATED"/>
    <property type="match status" value="1"/>
</dbReference>
<reference evidence="13" key="3">
    <citation type="submission" date="2022-01" db="EMBL/GenBank/DDBJ databases">
        <authorList>
            <person name="Rubenstein D.R."/>
        </authorList>
    </citation>
    <scope>NUCLEOTIDE SEQUENCE</scope>
    <source>
        <strain evidence="13">SS15</strain>
        <tissue evidence="13">Liver</tissue>
    </source>
</reference>
<evidence type="ECO:0000313" key="14">
    <source>
        <dbReference type="Proteomes" id="UP000618051"/>
    </source>
</evidence>
<comment type="function">
    <text evidence="11">Ligand for members of the frizzled family of seven transmembrane receptors.</text>
</comment>
<dbReference type="CDD" id="cd19338">
    <property type="entry name" value="Wnt_Wnt6"/>
    <property type="match status" value="1"/>
</dbReference>
<evidence type="ECO:0000256" key="10">
    <source>
        <dbReference type="ARBA" id="ARBA00023288"/>
    </source>
</evidence>
<evidence type="ECO:0000256" key="4">
    <source>
        <dbReference type="ARBA" id="ARBA00022525"/>
    </source>
</evidence>
<dbReference type="Gene3D" id="3.30.2460.20">
    <property type="match status" value="2"/>
</dbReference>
<evidence type="ECO:0000256" key="2">
    <source>
        <dbReference type="ARBA" id="ARBA00005683"/>
    </source>
</evidence>
<dbReference type="CDD" id="cd19355">
    <property type="entry name" value="Wnt_Wnt10a"/>
    <property type="match status" value="1"/>
</dbReference>
<organism evidence="12">
    <name type="scientific">Lamprotornis superbus</name>
    <dbReference type="NCBI Taxonomy" id="245042"/>
    <lineage>
        <taxon>Eukaryota</taxon>
        <taxon>Metazoa</taxon>
        <taxon>Chordata</taxon>
        <taxon>Craniata</taxon>
        <taxon>Vertebrata</taxon>
        <taxon>Euteleostomi</taxon>
        <taxon>Archelosauria</taxon>
        <taxon>Archosauria</taxon>
        <taxon>Dinosauria</taxon>
        <taxon>Saurischia</taxon>
        <taxon>Theropoda</taxon>
        <taxon>Coelurosauria</taxon>
        <taxon>Aves</taxon>
        <taxon>Neognathae</taxon>
        <taxon>Neoaves</taxon>
        <taxon>Telluraves</taxon>
        <taxon>Australaves</taxon>
        <taxon>Passeriformes</taxon>
        <taxon>Sturnidae</taxon>
        <taxon>Lamprotornis</taxon>
    </lineage>
</organism>
<name>A0A835P0D7_9PASS</name>
<keyword evidence="8" id="KW-1015">Disulfide bond</keyword>
<reference evidence="13 14" key="2">
    <citation type="journal article" date="2021" name="J. Hered.">
        <title>Feather Gene Expression Elucidates the Developmental Basis of Plumage Iridescence in African Starlings.</title>
        <authorList>
            <person name="Rubenstein D.R."/>
            <person name="Corvelo A."/>
            <person name="MacManes M.D."/>
            <person name="Maia R."/>
            <person name="Narzisi G."/>
            <person name="Rousaki A."/>
            <person name="Vandenabeele P."/>
            <person name="Shawkey M.D."/>
            <person name="Solomon J."/>
        </authorList>
    </citation>
    <scope>NUCLEOTIDE SEQUENCE [LARGE SCALE GENOMIC DNA]</scope>
    <source>
        <strain evidence="13">SS15</strain>
    </source>
</reference>
<dbReference type="GO" id="GO:0030182">
    <property type="term" value="P:neuron differentiation"/>
    <property type="evidence" value="ECO:0007669"/>
    <property type="project" value="TreeGrafter"/>
</dbReference>
<dbReference type="FunFam" id="3.30.2460.20:FF:000001">
    <property type="entry name" value="Wnt homolog"/>
    <property type="match status" value="2"/>
</dbReference>
<comment type="subcellular location">
    <subcellularLocation>
        <location evidence="1 11">Secreted</location>
        <location evidence="1 11">Extracellular space</location>
        <location evidence="1 11">Extracellular matrix</location>
    </subcellularLocation>
</comment>
<sequence>CGAGTDLQPCSIPGGKSSHVPSIPWSLLGLGAGFALLAVPSCRAVGSPLVMDPNSICRKTKRLAGKQAELCQLEPEIVQEVAKGTKLGVRECQYQFRFRRWNCTSHSKYFGKILQQDIRETAFVYAITAAGVSHAITQACSMGELLQCGCELTRSRAPPSPTAGPGTEGTAWEWGGCGDDVQFGYEKSQQFMDAKNKKGKNDIRALIDLHNNEAGRLAVRSYMRTECKCHGLSGSCTLRTCWRKMPHFREVGDRLLERFNGAFKVMGGNDGKTLIPVGDNIKPPDKQDLIYSADSPDFCSANRKTGSLGTRGRVCNSTAMDTSGCDLLCCGRGHRDETVVLEENCLCRFHWCCVVQCRNSCSNEILGLKLPSEPVLNANTVCLTLPGLTRRQLEVCVRHPDVTASAIQGIQIAIHECQHQFRDQRWNCSSLETKNKIPYESIIFSRGKGWTCDSEFIQHPMAVMPPSLIPTFSLLAGFRESAFAYAIAAAGVVHAVSNACALGKLQACGCDQKRRGDEEAFRRKLHRLQLEAMNRGKGMVHGVHMEHMPAETPGLQDSWEWGGCSPDVDYGEKFSKDFLDSRETYRDIHSRMRLHNNRVGRQVVMDNMRRKCKCHGTSGSCQLKTCWQVTPEFRLVGSLLKDRFYGATLIRPHNRNAGQLEPGHARHRRRAGISELVYFEKSPDFCEREPALDSLGTQGRLCNKTSPGMDNCESLCCGRGHNILRQTRSERCNCKFHWCCFVACEECRITEWVSVCK</sequence>
<dbReference type="PRINTS" id="PR01893">
    <property type="entry name" value="WNT10PROTEIN"/>
</dbReference>
<dbReference type="GO" id="GO:0005615">
    <property type="term" value="C:extracellular space"/>
    <property type="evidence" value="ECO:0007669"/>
    <property type="project" value="TreeGrafter"/>
</dbReference>
<keyword evidence="7" id="KW-0732">Signal</keyword>
<keyword evidence="4" id="KW-0964">Secreted</keyword>
<dbReference type="Pfam" id="PF00110">
    <property type="entry name" value="wnt"/>
    <property type="match status" value="3"/>
</dbReference>
<evidence type="ECO:0000313" key="12">
    <source>
        <dbReference type="EMBL" id="KAG0128642.1"/>
    </source>
</evidence>
<evidence type="ECO:0000256" key="1">
    <source>
        <dbReference type="ARBA" id="ARBA00004498"/>
    </source>
</evidence>
<dbReference type="PROSITE" id="PS00246">
    <property type="entry name" value="WNT1"/>
    <property type="match status" value="2"/>
</dbReference>
<dbReference type="PANTHER" id="PTHR12027:SF72">
    <property type="entry name" value="PROTEIN WNT-6"/>
    <property type="match status" value="1"/>
</dbReference>
<dbReference type="GO" id="GO:0005125">
    <property type="term" value="F:cytokine activity"/>
    <property type="evidence" value="ECO:0007669"/>
    <property type="project" value="TreeGrafter"/>
</dbReference>
<dbReference type="GO" id="GO:0045165">
    <property type="term" value="P:cell fate commitment"/>
    <property type="evidence" value="ECO:0007669"/>
    <property type="project" value="TreeGrafter"/>
</dbReference>
<keyword evidence="9" id="KW-0325">Glycoprotein</keyword>
<dbReference type="OrthoDB" id="5945655at2759"/>
<reference evidence="12" key="1">
    <citation type="submission" date="2020-10" db="EMBL/GenBank/DDBJ databases">
        <title>Feather gene expression reveals the developmental basis of iridescence in African starlings.</title>
        <authorList>
            <person name="Rubenstein D.R."/>
        </authorList>
    </citation>
    <scope>NUCLEOTIDE SEQUENCE</scope>
    <source>
        <strain evidence="12">SS15</strain>
        <tissue evidence="12">Liver</tissue>
    </source>
</reference>
<protein>
    <recommendedName>
        <fullName evidence="11">Protein Wnt</fullName>
    </recommendedName>
</protein>
<dbReference type="EMBL" id="JADDUC010000013">
    <property type="protein sequence ID" value="KAG0128642.1"/>
    <property type="molecule type" value="Genomic_DNA"/>
</dbReference>
<evidence type="ECO:0000313" key="13">
    <source>
        <dbReference type="EMBL" id="KAI1237259.1"/>
    </source>
</evidence>
<dbReference type="InterPro" id="IPR043158">
    <property type="entry name" value="Wnt_C"/>
</dbReference>
<dbReference type="SMART" id="SM00097">
    <property type="entry name" value="WNT1"/>
    <property type="match status" value="2"/>
</dbReference>
<keyword evidence="10" id="KW-0449">Lipoprotein</keyword>
<evidence type="ECO:0000256" key="11">
    <source>
        <dbReference type="RuleBase" id="RU003500"/>
    </source>
</evidence>
<dbReference type="Proteomes" id="UP000618051">
    <property type="component" value="Unassembled WGS sequence"/>
</dbReference>
<dbReference type="InterPro" id="IPR013302">
    <property type="entry name" value="Wnt10"/>
</dbReference>
<dbReference type="InterPro" id="IPR009143">
    <property type="entry name" value="Wnt6"/>
</dbReference>
<proteinExistence type="inferred from homology"/>
<evidence type="ECO:0000256" key="9">
    <source>
        <dbReference type="ARBA" id="ARBA00023180"/>
    </source>
</evidence>
<evidence type="ECO:0000256" key="6">
    <source>
        <dbReference type="ARBA" id="ARBA00022687"/>
    </source>
</evidence>
<accession>A0A835P0D7</accession>
<keyword evidence="5" id="KW-0272">Extracellular matrix</keyword>
<dbReference type="InterPro" id="IPR018161">
    <property type="entry name" value="Wnt_CS"/>
</dbReference>
<keyword evidence="6 11" id="KW-0879">Wnt signaling pathway</keyword>
<comment type="similarity">
    <text evidence="2 11">Belongs to the Wnt family.</text>
</comment>